<dbReference type="AlphaFoldDB" id="A0A914YR58"/>
<keyword evidence="1" id="KW-0472">Membrane</keyword>
<dbReference type="Proteomes" id="UP000887577">
    <property type="component" value="Unplaced"/>
</dbReference>
<name>A0A914YR58_9BILA</name>
<evidence type="ECO:0000256" key="1">
    <source>
        <dbReference type="SAM" id="Phobius"/>
    </source>
</evidence>
<proteinExistence type="predicted"/>
<feature type="transmembrane region" description="Helical" evidence="1">
    <location>
        <begin position="178"/>
        <end position="199"/>
    </location>
</feature>
<accession>A0A914YR58</accession>
<sequence length="203" mass="22348">MLLKQINENALPMSFNEMFFQATESGTVTARVNAMPRLQLEMQNMHLYTQIDLNTCTAKVHSLEGCASCNEGAVLQITCSTDFGTAAAHVTCPDMAFPISCSKDGQYQRINLFFNDANVDSECKLRCPSKVTSFKLTATLKKSTLVNAWSKVAVEVTDEPSLVLELLKAGKELVESNYQYLIIVLIVTGIGAIVLLVLLKKFI</sequence>
<protein>
    <submittedName>
        <fullName evidence="3">Uncharacterized protein</fullName>
    </submittedName>
</protein>
<reference evidence="3" key="1">
    <citation type="submission" date="2022-11" db="UniProtKB">
        <authorList>
            <consortium name="WormBaseParasite"/>
        </authorList>
    </citation>
    <scope>IDENTIFICATION</scope>
</reference>
<evidence type="ECO:0000313" key="2">
    <source>
        <dbReference type="Proteomes" id="UP000887577"/>
    </source>
</evidence>
<dbReference type="WBParaSite" id="PSU_v2.g3257.t1">
    <property type="protein sequence ID" value="PSU_v2.g3257.t1"/>
    <property type="gene ID" value="PSU_v2.g3257"/>
</dbReference>
<organism evidence="2 3">
    <name type="scientific">Panagrolaimus superbus</name>
    <dbReference type="NCBI Taxonomy" id="310955"/>
    <lineage>
        <taxon>Eukaryota</taxon>
        <taxon>Metazoa</taxon>
        <taxon>Ecdysozoa</taxon>
        <taxon>Nematoda</taxon>
        <taxon>Chromadorea</taxon>
        <taxon>Rhabditida</taxon>
        <taxon>Tylenchina</taxon>
        <taxon>Panagrolaimomorpha</taxon>
        <taxon>Panagrolaimoidea</taxon>
        <taxon>Panagrolaimidae</taxon>
        <taxon>Panagrolaimus</taxon>
    </lineage>
</organism>
<keyword evidence="2" id="KW-1185">Reference proteome</keyword>
<dbReference type="Gene3D" id="2.60.40.3770">
    <property type="match status" value="1"/>
</dbReference>
<keyword evidence="1" id="KW-0812">Transmembrane</keyword>
<evidence type="ECO:0000313" key="3">
    <source>
        <dbReference type="WBParaSite" id="PSU_v2.g3257.t1"/>
    </source>
</evidence>
<keyword evidence="1" id="KW-1133">Transmembrane helix</keyword>